<evidence type="ECO:0000259" key="1">
    <source>
        <dbReference type="Pfam" id="PF06568"/>
    </source>
</evidence>
<dbReference type="Proteomes" id="UP001254257">
    <property type="component" value="Unassembled WGS sequence"/>
</dbReference>
<comment type="caution">
    <text evidence="2">The sequence shown here is derived from an EMBL/GenBank/DDBJ whole genome shotgun (WGS) entry which is preliminary data.</text>
</comment>
<sequence length="120" mass="12822">MLLMTYAAKSTSAFAGGATRAAIQTVTGFKNLIRAWVHRREVLQLSELDERGLKDIGLVRSDVEGALATSWLRDPSAVLSARSAQQQSAAAHRREVGLRHAVAQPAAAPTARTIEIACNA</sequence>
<dbReference type="Pfam" id="PF06568">
    <property type="entry name" value="YjiS-like"/>
    <property type="match status" value="1"/>
</dbReference>
<dbReference type="EMBL" id="JAWDID010000046">
    <property type="protein sequence ID" value="MDU0342686.1"/>
    <property type="molecule type" value="Genomic_DNA"/>
</dbReference>
<dbReference type="InterPro" id="IPR009506">
    <property type="entry name" value="YjiS-like"/>
</dbReference>
<dbReference type="RefSeq" id="WP_316020451.1">
    <property type="nucleotide sequence ID" value="NZ_JAWDID010000046.1"/>
</dbReference>
<gene>
    <name evidence="2" type="ORF">RKE40_22540</name>
</gene>
<keyword evidence="3" id="KW-1185">Reference proteome</keyword>
<proteinExistence type="predicted"/>
<organism evidence="2 3">
    <name type="scientific">Bosea rubneri</name>
    <dbReference type="NCBI Taxonomy" id="3075434"/>
    <lineage>
        <taxon>Bacteria</taxon>
        <taxon>Pseudomonadati</taxon>
        <taxon>Pseudomonadota</taxon>
        <taxon>Alphaproteobacteria</taxon>
        <taxon>Hyphomicrobiales</taxon>
        <taxon>Boseaceae</taxon>
        <taxon>Bosea</taxon>
    </lineage>
</organism>
<protein>
    <submittedName>
        <fullName evidence="2">DUF1127 domain-containing protein</fullName>
    </submittedName>
</protein>
<accession>A0ABU3SDC5</accession>
<evidence type="ECO:0000313" key="2">
    <source>
        <dbReference type="EMBL" id="MDU0342686.1"/>
    </source>
</evidence>
<feature type="domain" description="YjiS-like" evidence="1">
    <location>
        <begin position="31"/>
        <end position="64"/>
    </location>
</feature>
<evidence type="ECO:0000313" key="3">
    <source>
        <dbReference type="Proteomes" id="UP001254257"/>
    </source>
</evidence>
<reference evidence="2 3" key="1">
    <citation type="submission" date="2023-09" db="EMBL/GenBank/DDBJ databases">
        <title>Whole genome shotgun sequencing (WGS) of Bosea sp. ZW T0_25, isolated from stored onions (Allium cepa).</title>
        <authorList>
            <person name="Stoll D.A."/>
            <person name="Huch M."/>
        </authorList>
    </citation>
    <scope>NUCLEOTIDE SEQUENCE [LARGE SCALE GENOMIC DNA]</scope>
    <source>
        <strain evidence="2 3">ZW T0_25</strain>
    </source>
</reference>
<name>A0ABU3SDC5_9HYPH</name>